<evidence type="ECO:0000256" key="1">
    <source>
        <dbReference type="SAM" id="MobiDB-lite"/>
    </source>
</evidence>
<evidence type="ECO:0000313" key="3">
    <source>
        <dbReference type="EMBL" id="TFK26336.1"/>
    </source>
</evidence>
<dbReference type="OrthoDB" id="7961613at2759"/>
<evidence type="ECO:0000313" key="4">
    <source>
        <dbReference type="Proteomes" id="UP000307440"/>
    </source>
</evidence>
<name>A0A5C3L2B7_COPMA</name>
<feature type="compositionally biased region" description="Basic and acidic residues" evidence="1">
    <location>
        <begin position="56"/>
        <end position="69"/>
    </location>
</feature>
<keyword evidence="2" id="KW-1133">Transmembrane helix</keyword>
<keyword evidence="2" id="KW-0812">Transmembrane</keyword>
<evidence type="ECO:0000256" key="2">
    <source>
        <dbReference type="SAM" id="Phobius"/>
    </source>
</evidence>
<feature type="region of interest" description="Disordered" evidence="1">
    <location>
        <begin position="54"/>
        <end position="87"/>
    </location>
</feature>
<dbReference type="AlphaFoldDB" id="A0A5C3L2B7"/>
<feature type="transmembrane region" description="Helical" evidence="2">
    <location>
        <begin position="13"/>
        <end position="32"/>
    </location>
</feature>
<reference evidence="3 4" key="1">
    <citation type="journal article" date="2019" name="Nat. Ecol. Evol.">
        <title>Megaphylogeny resolves global patterns of mushroom evolution.</title>
        <authorList>
            <person name="Varga T."/>
            <person name="Krizsan K."/>
            <person name="Foldi C."/>
            <person name="Dima B."/>
            <person name="Sanchez-Garcia M."/>
            <person name="Sanchez-Ramirez S."/>
            <person name="Szollosi G.J."/>
            <person name="Szarkandi J.G."/>
            <person name="Papp V."/>
            <person name="Albert L."/>
            <person name="Andreopoulos W."/>
            <person name="Angelini C."/>
            <person name="Antonin V."/>
            <person name="Barry K.W."/>
            <person name="Bougher N.L."/>
            <person name="Buchanan P."/>
            <person name="Buyck B."/>
            <person name="Bense V."/>
            <person name="Catcheside P."/>
            <person name="Chovatia M."/>
            <person name="Cooper J."/>
            <person name="Damon W."/>
            <person name="Desjardin D."/>
            <person name="Finy P."/>
            <person name="Geml J."/>
            <person name="Haridas S."/>
            <person name="Hughes K."/>
            <person name="Justo A."/>
            <person name="Karasinski D."/>
            <person name="Kautmanova I."/>
            <person name="Kiss B."/>
            <person name="Kocsube S."/>
            <person name="Kotiranta H."/>
            <person name="LaButti K.M."/>
            <person name="Lechner B.E."/>
            <person name="Liimatainen K."/>
            <person name="Lipzen A."/>
            <person name="Lukacs Z."/>
            <person name="Mihaltcheva S."/>
            <person name="Morgado L.N."/>
            <person name="Niskanen T."/>
            <person name="Noordeloos M.E."/>
            <person name="Ohm R.A."/>
            <person name="Ortiz-Santana B."/>
            <person name="Ovrebo C."/>
            <person name="Racz N."/>
            <person name="Riley R."/>
            <person name="Savchenko A."/>
            <person name="Shiryaev A."/>
            <person name="Soop K."/>
            <person name="Spirin V."/>
            <person name="Szebenyi C."/>
            <person name="Tomsovsky M."/>
            <person name="Tulloss R.E."/>
            <person name="Uehling J."/>
            <person name="Grigoriev I.V."/>
            <person name="Vagvolgyi C."/>
            <person name="Papp T."/>
            <person name="Martin F.M."/>
            <person name="Miettinen O."/>
            <person name="Hibbett D.S."/>
            <person name="Nagy L.G."/>
        </authorList>
    </citation>
    <scope>NUCLEOTIDE SEQUENCE [LARGE SCALE GENOMIC DNA]</scope>
    <source>
        <strain evidence="3 4">CBS 121175</strain>
    </source>
</reference>
<keyword evidence="4" id="KW-1185">Reference proteome</keyword>
<keyword evidence="2" id="KW-0472">Membrane</keyword>
<organism evidence="3 4">
    <name type="scientific">Coprinopsis marcescibilis</name>
    <name type="common">Agaric fungus</name>
    <name type="synonym">Psathyrella marcescibilis</name>
    <dbReference type="NCBI Taxonomy" id="230819"/>
    <lineage>
        <taxon>Eukaryota</taxon>
        <taxon>Fungi</taxon>
        <taxon>Dikarya</taxon>
        <taxon>Basidiomycota</taxon>
        <taxon>Agaricomycotina</taxon>
        <taxon>Agaricomycetes</taxon>
        <taxon>Agaricomycetidae</taxon>
        <taxon>Agaricales</taxon>
        <taxon>Agaricineae</taxon>
        <taxon>Psathyrellaceae</taxon>
        <taxon>Coprinopsis</taxon>
    </lineage>
</organism>
<dbReference type="Proteomes" id="UP000307440">
    <property type="component" value="Unassembled WGS sequence"/>
</dbReference>
<protein>
    <submittedName>
        <fullName evidence="3">Uncharacterized protein</fullName>
    </submittedName>
</protein>
<accession>A0A5C3L2B7</accession>
<dbReference type="STRING" id="230819.A0A5C3L2B7"/>
<gene>
    <name evidence="3" type="ORF">FA15DRAFT_616119</name>
</gene>
<sequence>MSRLSILDYLQRGVVYTCAALSVWGVGMGVAIHRDTLRRGREIIAQREAMGLSLEPPEKTVTEEQREQSLAELAQAALPSRKPPQKS</sequence>
<dbReference type="EMBL" id="ML210176">
    <property type="protein sequence ID" value="TFK26336.1"/>
    <property type="molecule type" value="Genomic_DNA"/>
</dbReference>
<proteinExistence type="predicted"/>